<dbReference type="PRINTS" id="PR00598">
    <property type="entry name" value="HTHMARR"/>
</dbReference>
<dbReference type="Gene3D" id="1.10.10.10">
    <property type="entry name" value="Winged helix-like DNA-binding domain superfamily/Winged helix DNA-binding domain"/>
    <property type="match status" value="1"/>
</dbReference>
<name>A0AAJ5X829_9SPHN</name>
<dbReference type="InterPro" id="IPR039422">
    <property type="entry name" value="MarR/SlyA-like"/>
</dbReference>
<dbReference type="EMBL" id="CP119316">
    <property type="protein sequence ID" value="WEK46337.1"/>
    <property type="molecule type" value="Genomic_DNA"/>
</dbReference>
<evidence type="ECO:0000256" key="1">
    <source>
        <dbReference type="ARBA" id="ARBA00023015"/>
    </source>
</evidence>
<dbReference type="SUPFAM" id="SSF46785">
    <property type="entry name" value="Winged helix' DNA-binding domain"/>
    <property type="match status" value="1"/>
</dbReference>
<proteinExistence type="predicted"/>
<dbReference type="PROSITE" id="PS01117">
    <property type="entry name" value="HTH_MARR_1"/>
    <property type="match status" value="1"/>
</dbReference>
<dbReference type="GO" id="GO:0003700">
    <property type="term" value="F:DNA-binding transcription factor activity"/>
    <property type="evidence" value="ECO:0007669"/>
    <property type="project" value="InterPro"/>
</dbReference>
<dbReference type="GO" id="GO:0006950">
    <property type="term" value="P:response to stress"/>
    <property type="evidence" value="ECO:0007669"/>
    <property type="project" value="TreeGrafter"/>
</dbReference>
<feature type="domain" description="HTH marR-type" evidence="4">
    <location>
        <begin position="1"/>
        <end position="124"/>
    </location>
</feature>
<protein>
    <submittedName>
        <fullName evidence="5">MarR family transcriptional regulator</fullName>
    </submittedName>
</protein>
<accession>A0AAJ5X829</accession>
<dbReference type="PANTHER" id="PTHR33164">
    <property type="entry name" value="TRANSCRIPTIONAL REGULATOR, MARR FAMILY"/>
    <property type="match status" value="1"/>
</dbReference>
<organism evidence="5 6">
    <name type="scientific">Candidatus Andeanibacterium colombiense</name>
    <dbReference type="NCBI Taxonomy" id="3121345"/>
    <lineage>
        <taxon>Bacteria</taxon>
        <taxon>Pseudomonadati</taxon>
        <taxon>Pseudomonadota</taxon>
        <taxon>Alphaproteobacteria</taxon>
        <taxon>Sphingomonadales</taxon>
        <taxon>Sphingomonadaceae</taxon>
        <taxon>Candidatus Andeanibacterium</taxon>
    </lineage>
</organism>
<evidence type="ECO:0000313" key="6">
    <source>
        <dbReference type="Proteomes" id="UP001218362"/>
    </source>
</evidence>
<dbReference type="PROSITE" id="PS50995">
    <property type="entry name" value="HTH_MARR_2"/>
    <property type="match status" value="1"/>
</dbReference>
<sequence>MAREAVLAPLRPVLREHNITEPQWRVMRVINERGAADATGLAEVGLLHAPSVTRILKELEERGLVVREPDANDRRRMLIALSEEGRELVKSTARPMVRILREYSDRFGAERLERLANELRALSAVIKGVE</sequence>
<keyword evidence="2" id="KW-0238">DNA-binding</keyword>
<keyword evidence="1" id="KW-0805">Transcription regulation</keyword>
<keyword evidence="3" id="KW-0804">Transcription</keyword>
<dbReference type="InterPro" id="IPR023187">
    <property type="entry name" value="Tscrpt_reg_MarR-type_CS"/>
</dbReference>
<evidence type="ECO:0000313" key="5">
    <source>
        <dbReference type="EMBL" id="WEK46337.1"/>
    </source>
</evidence>
<dbReference type="InterPro" id="IPR000835">
    <property type="entry name" value="HTH_MarR-typ"/>
</dbReference>
<evidence type="ECO:0000256" key="2">
    <source>
        <dbReference type="ARBA" id="ARBA00023125"/>
    </source>
</evidence>
<evidence type="ECO:0000256" key="3">
    <source>
        <dbReference type="ARBA" id="ARBA00023163"/>
    </source>
</evidence>
<gene>
    <name evidence="5" type="ORF">P0Y56_15180</name>
</gene>
<reference evidence="5" key="1">
    <citation type="submission" date="2023-03" db="EMBL/GenBank/DDBJ databases">
        <title>Andean soil-derived lignocellulolytic bacterial consortium as a source of novel taxa and putative plastic-active enzymes.</title>
        <authorList>
            <person name="Diaz-Garcia L."/>
            <person name="Chuvochina M."/>
            <person name="Feuerriegel G."/>
            <person name="Bunk B."/>
            <person name="Sproer C."/>
            <person name="Streit W.R."/>
            <person name="Rodriguez L.M."/>
            <person name="Overmann J."/>
            <person name="Jimenez D.J."/>
        </authorList>
    </citation>
    <scope>NUCLEOTIDE SEQUENCE</scope>
    <source>
        <strain evidence="5">MAG 26</strain>
    </source>
</reference>
<dbReference type="Pfam" id="PF01047">
    <property type="entry name" value="MarR"/>
    <property type="match status" value="1"/>
</dbReference>
<dbReference type="KEGG" id="acob:P0Y56_15180"/>
<dbReference type="Proteomes" id="UP001218362">
    <property type="component" value="Chromosome"/>
</dbReference>
<dbReference type="GO" id="GO:0003677">
    <property type="term" value="F:DNA binding"/>
    <property type="evidence" value="ECO:0007669"/>
    <property type="project" value="UniProtKB-KW"/>
</dbReference>
<dbReference type="AlphaFoldDB" id="A0AAJ5X829"/>
<dbReference type="PANTHER" id="PTHR33164:SF13">
    <property type="entry name" value="4-HYDROXYPHENYLACETATE CATABOLISM PROTEIN"/>
    <property type="match status" value="1"/>
</dbReference>
<dbReference type="InterPro" id="IPR036390">
    <property type="entry name" value="WH_DNA-bd_sf"/>
</dbReference>
<dbReference type="SMART" id="SM00347">
    <property type="entry name" value="HTH_MARR"/>
    <property type="match status" value="1"/>
</dbReference>
<dbReference type="InterPro" id="IPR036388">
    <property type="entry name" value="WH-like_DNA-bd_sf"/>
</dbReference>
<evidence type="ECO:0000259" key="4">
    <source>
        <dbReference type="PROSITE" id="PS50995"/>
    </source>
</evidence>